<dbReference type="PROSITE" id="PS01033">
    <property type="entry name" value="GLOBIN"/>
    <property type="match status" value="1"/>
</dbReference>
<dbReference type="GO" id="GO:0046872">
    <property type="term" value="F:metal ion binding"/>
    <property type="evidence" value="ECO:0007669"/>
    <property type="project" value="UniProtKB-KW"/>
</dbReference>
<dbReference type="InterPro" id="IPR017927">
    <property type="entry name" value="FAD-bd_FR_type"/>
</dbReference>
<evidence type="ECO:0000256" key="12">
    <source>
        <dbReference type="ARBA" id="ARBA00023027"/>
    </source>
</evidence>
<dbReference type="Proteomes" id="UP000317429">
    <property type="component" value="Chromosome"/>
</dbReference>
<organism evidence="19 20">
    <name type="scientific">Pirellulimonas nuda</name>
    <dbReference type="NCBI Taxonomy" id="2528009"/>
    <lineage>
        <taxon>Bacteria</taxon>
        <taxon>Pseudomonadati</taxon>
        <taxon>Planctomycetota</taxon>
        <taxon>Planctomycetia</taxon>
        <taxon>Pirellulales</taxon>
        <taxon>Lacipirellulaceae</taxon>
        <taxon>Pirellulimonas</taxon>
    </lineage>
</organism>
<dbReference type="GO" id="GO:0020037">
    <property type="term" value="F:heme binding"/>
    <property type="evidence" value="ECO:0007669"/>
    <property type="project" value="InterPro"/>
</dbReference>
<dbReference type="GO" id="GO:0008941">
    <property type="term" value="F:nitric oxide dioxygenase NAD(P)H activity"/>
    <property type="evidence" value="ECO:0007669"/>
    <property type="project" value="UniProtKB-UniRule"/>
</dbReference>
<name>A0A518DE86_9BACT</name>
<keyword evidence="3 15" id="KW-0813">Transport</keyword>
<keyword evidence="11 15" id="KW-0408">Iron</keyword>
<keyword evidence="7 15" id="KW-0479">Metal-binding</keyword>
<dbReference type="HAMAP" id="MF_01252">
    <property type="entry name" value="Hmp"/>
    <property type="match status" value="1"/>
</dbReference>
<evidence type="ECO:0000256" key="15">
    <source>
        <dbReference type="HAMAP-Rule" id="MF_01252"/>
    </source>
</evidence>
<comment type="cofactor">
    <cofactor evidence="15">
        <name>FAD</name>
        <dbReference type="ChEBI" id="CHEBI:57692"/>
    </cofactor>
    <text evidence="15">Binds 1 FAD per subunit.</text>
</comment>
<dbReference type="AlphaFoldDB" id="A0A518DE86"/>
<dbReference type="Pfam" id="PF00042">
    <property type="entry name" value="Globin"/>
    <property type="match status" value="1"/>
</dbReference>
<dbReference type="InterPro" id="IPR039261">
    <property type="entry name" value="FNR_nucleotide-bd"/>
</dbReference>
<dbReference type="FunFam" id="1.10.490.10:FF:000003">
    <property type="entry name" value="Flavohemoprotein"/>
    <property type="match status" value="1"/>
</dbReference>
<dbReference type="SUPFAM" id="SSF46458">
    <property type="entry name" value="Globin-like"/>
    <property type="match status" value="1"/>
</dbReference>
<keyword evidence="8 15" id="KW-0274">FAD</keyword>
<dbReference type="PANTHER" id="PTHR43396:SF3">
    <property type="entry name" value="FLAVOHEMOPROTEIN"/>
    <property type="match status" value="1"/>
</dbReference>
<evidence type="ECO:0000256" key="4">
    <source>
        <dbReference type="ARBA" id="ARBA00022617"/>
    </source>
</evidence>
<evidence type="ECO:0000256" key="7">
    <source>
        <dbReference type="ARBA" id="ARBA00022723"/>
    </source>
</evidence>
<dbReference type="InterPro" id="IPR000971">
    <property type="entry name" value="Globin"/>
</dbReference>
<evidence type="ECO:0000256" key="16">
    <source>
        <dbReference type="SAM" id="MobiDB-lite"/>
    </source>
</evidence>
<reference evidence="19 20" key="1">
    <citation type="submission" date="2019-02" db="EMBL/GenBank/DDBJ databases">
        <title>Deep-cultivation of Planctomycetes and their phenomic and genomic characterization uncovers novel biology.</title>
        <authorList>
            <person name="Wiegand S."/>
            <person name="Jogler M."/>
            <person name="Boedeker C."/>
            <person name="Pinto D."/>
            <person name="Vollmers J."/>
            <person name="Rivas-Marin E."/>
            <person name="Kohn T."/>
            <person name="Peeters S.H."/>
            <person name="Heuer A."/>
            <person name="Rast P."/>
            <person name="Oberbeckmann S."/>
            <person name="Bunk B."/>
            <person name="Jeske O."/>
            <person name="Meyerdierks A."/>
            <person name="Storesund J.E."/>
            <person name="Kallscheuer N."/>
            <person name="Luecker S."/>
            <person name="Lage O.M."/>
            <person name="Pohl T."/>
            <person name="Merkel B.J."/>
            <person name="Hornburger P."/>
            <person name="Mueller R.-W."/>
            <person name="Bruemmer F."/>
            <person name="Labrenz M."/>
            <person name="Spormann A.M."/>
            <person name="Op den Camp H."/>
            <person name="Overmann J."/>
            <person name="Amann R."/>
            <person name="Jetten M.S.M."/>
            <person name="Mascher T."/>
            <person name="Medema M.H."/>
            <person name="Devos D.P."/>
            <person name="Kaster A.-K."/>
            <person name="Ovreas L."/>
            <person name="Rohde M."/>
            <person name="Galperin M.Y."/>
            <person name="Jogler C."/>
        </authorList>
    </citation>
    <scope>NUCLEOTIDE SEQUENCE [LARGE SCALE GENOMIC DNA]</scope>
    <source>
        <strain evidence="19 20">Pla175</strain>
    </source>
</reference>
<feature type="binding site" evidence="15">
    <location>
        <begin position="467"/>
        <end position="470"/>
    </location>
    <ligand>
        <name>FAD</name>
        <dbReference type="ChEBI" id="CHEBI:57692"/>
    </ligand>
</feature>
<feature type="site" description="Involved in heme-bound ligand stabilization and O-O bond activation" evidence="15">
    <location>
        <position position="97"/>
    </location>
</feature>
<evidence type="ECO:0000256" key="11">
    <source>
        <dbReference type="ARBA" id="ARBA00023004"/>
    </source>
</evidence>
<dbReference type="InterPro" id="IPR017938">
    <property type="entry name" value="Riboflavin_synthase-like_b-brl"/>
</dbReference>
<feature type="region of interest" description="Reductase" evidence="15">
    <location>
        <begin position="217"/>
        <end position="479"/>
    </location>
</feature>
<dbReference type="PANTHER" id="PTHR43396">
    <property type="entry name" value="FLAVOHEMOPROTEIN"/>
    <property type="match status" value="1"/>
</dbReference>
<dbReference type="InterPro" id="IPR009050">
    <property type="entry name" value="Globin-like_sf"/>
</dbReference>
<comment type="catalytic activity">
    <reaction evidence="13 15">
        <text>2 nitric oxide + NADH + 2 O2 = 2 nitrate + NAD(+) + H(+)</text>
        <dbReference type="Rhea" id="RHEA:19469"/>
        <dbReference type="ChEBI" id="CHEBI:15378"/>
        <dbReference type="ChEBI" id="CHEBI:15379"/>
        <dbReference type="ChEBI" id="CHEBI:16480"/>
        <dbReference type="ChEBI" id="CHEBI:17632"/>
        <dbReference type="ChEBI" id="CHEBI:57540"/>
        <dbReference type="ChEBI" id="CHEBI:57945"/>
        <dbReference type="EC" id="1.14.12.17"/>
    </reaction>
</comment>
<keyword evidence="12 15" id="KW-0520">NAD</keyword>
<feature type="active site" description="Charge relay system" evidence="15">
    <location>
        <position position="205"/>
    </location>
</feature>
<dbReference type="CDD" id="cd06184">
    <property type="entry name" value="flavohem_like_fad_nad_binding"/>
    <property type="match status" value="1"/>
</dbReference>
<dbReference type="GO" id="GO:0071500">
    <property type="term" value="P:cellular response to nitrosative stress"/>
    <property type="evidence" value="ECO:0007669"/>
    <property type="project" value="TreeGrafter"/>
</dbReference>
<dbReference type="GO" id="GO:0071949">
    <property type="term" value="F:FAD binding"/>
    <property type="evidence" value="ECO:0007669"/>
    <property type="project" value="InterPro"/>
</dbReference>
<dbReference type="KEGG" id="pnd:Pla175_31860"/>
<comment type="similarity">
    <text evidence="1 15">In the C-terminal section; belongs to the flavoprotein pyridine nucleotide cytochrome reductase family.</text>
</comment>
<dbReference type="PROSITE" id="PS51384">
    <property type="entry name" value="FAD_FR"/>
    <property type="match status" value="1"/>
</dbReference>
<evidence type="ECO:0000256" key="5">
    <source>
        <dbReference type="ARBA" id="ARBA00022621"/>
    </source>
</evidence>
<gene>
    <name evidence="19" type="primary">hmp_2</name>
    <name evidence="15" type="synonym">hmp</name>
    <name evidence="19" type="ORF">Pla175_31860</name>
</gene>
<evidence type="ECO:0000256" key="1">
    <source>
        <dbReference type="ARBA" id="ARBA00006401"/>
    </source>
</evidence>
<dbReference type="Pfam" id="PF00175">
    <property type="entry name" value="NAD_binding_1"/>
    <property type="match status" value="1"/>
</dbReference>
<evidence type="ECO:0000256" key="14">
    <source>
        <dbReference type="ARBA" id="ARBA00049433"/>
    </source>
</evidence>
<comment type="cofactor">
    <cofactor evidence="15">
        <name>heme b</name>
        <dbReference type="ChEBI" id="CHEBI:60344"/>
    </cofactor>
    <text evidence="15">Binds 1 heme b (iron(II)-protoporphyrin IX) group per subunit.</text>
</comment>
<feature type="binding site" evidence="15">
    <location>
        <begin position="346"/>
        <end position="351"/>
    </location>
    <ligand>
        <name>NADP(+)</name>
        <dbReference type="ChEBI" id="CHEBI:58349"/>
    </ligand>
</feature>
<dbReference type="GO" id="GO:0019825">
    <property type="term" value="F:oxygen binding"/>
    <property type="evidence" value="ECO:0007669"/>
    <property type="project" value="InterPro"/>
</dbReference>
<feature type="region of interest" description="Disordered" evidence="16">
    <location>
        <begin position="1"/>
        <end position="23"/>
    </location>
</feature>
<dbReference type="PRINTS" id="PR00406">
    <property type="entry name" value="CYTB5RDTASE"/>
</dbReference>
<evidence type="ECO:0000256" key="13">
    <source>
        <dbReference type="ARBA" id="ARBA00048649"/>
    </source>
</evidence>
<dbReference type="NCBIfam" id="NF009805">
    <property type="entry name" value="PRK13289.1"/>
    <property type="match status" value="1"/>
</dbReference>
<dbReference type="InterPro" id="IPR023950">
    <property type="entry name" value="Hmp"/>
</dbReference>
<evidence type="ECO:0000259" key="18">
    <source>
        <dbReference type="PROSITE" id="PS51384"/>
    </source>
</evidence>
<keyword evidence="9 15" id="KW-0521">NADP</keyword>
<feature type="binding site" description="proximal binding residue" evidence="15">
    <location>
        <position position="153"/>
    </location>
    <ligand>
        <name>heme b</name>
        <dbReference type="ChEBI" id="CHEBI:60344"/>
    </ligand>
    <ligandPart>
        <name>Fe</name>
        <dbReference type="ChEBI" id="CHEBI:18248"/>
    </ligandPart>
</feature>
<evidence type="ECO:0000313" key="20">
    <source>
        <dbReference type="Proteomes" id="UP000317429"/>
    </source>
</evidence>
<sequence length="479" mass="50985">MQQFSIGARPGADNRKAAGSAGGGEGKIRCNVHVDVQVAIVYLCVHIAGPSIIRPAAHSPTRPQERTSMLSDKTIQIIKEITPAVAANAEAITVRFYERMFAGNPEVKVFFNQAHQHSGGQQRALAGAICAYFTHIDNLEVLLPAVELIAQKHCSLGIQPEHYPIVGKHLLDAIGDVMGDAATPEIVEAVAEAYGLLAEVCIGREKDIYQQQAAAEGGWNGFRDFVVDRKVAESEIVTSFYLKPADGGALAAFAPGQYITVRLEHPTTPTSPRNYSLSDNPGNGHYRITVKREPALAAEAPGGLISNYLHDHVNIGDTIQVGPPCGEFTIDPSEANPQPIVFIAGGIGVTPLLSMAKSLVAAKTPAPIYFLQAARNSAVHALAGEVRGLAGSGCDVKTQVVYDAPLEGDLNSGKCDGHGLVTAELLRSWAPIAEARFYFCGPSPFMASVADSLKELGVDDSRVNYEFFGPKQQLQTVAA</sequence>
<feature type="domain" description="FAD-binding FR-type" evidence="18">
    <location>
        <begin position="220"/>
        <end position="331"/>
    </location>
</feature>
<dbReference type="Gene3D" id="3.40.50.80">
    <property type="entry name" value="Nucleotide-binding domain of ferredoxin-NADP reductase (FNR) module"/>
    <property type="match status" value="1"/>
</dbReference>
<dbReference type="SUPFAM" id="SSF52343">
    <property type="entry name" value="Ferredoxin reductase-like, C-terminal NADP-linked domain"/>
    <property type="match status" value="1"/>
</dbReference>
<dbReference type="SUPFAM" id="SSF63380">
    <property type="entry name" value="Riboflavin synthase domain-like"/>
    <property type="match status" value="1"/>
</dbReference>
<accession>A0A518DE86</accession>
<evidence type="ECO:0000256" key="2">
    <source>
        <dbReference type="ARBA" id="ARBA00008414"/>
    </source>
</evidence>
<dbReference type="InterPro" id="IPR001433">
    <property type="entry name" value="OxRdtase_FAD/NAD-bd"/>
</dbReference>
<feature type="domain" description="Globin" evidence="17">
    <location>
        <begin position="69"/>
        <end position="206"/>
    </location>
</feature>
<dbReference type="GO" id="GO:0046210">
    <property type="term" value="P:nitric oxide catabolic process"/>
    <property type="evidence" value="ECO:0007669"/>
    <property type="project" value="TreeGrafter"/>
</dbReference>
<proteinExistence type="inferred from homology"/>
<dbReference type="FunFam" id="3.40.50.80:FF:000010">
    <property type="entry name" value="Flavohemoprotein"/>
    <property type="match status" value="1"/>
</dbReference>
<keyword evidence="5 15" id="KW-0561">Oxygen transport</keyword>
<evidence type="ECO:0000256" key="9">
    <source>
        <dbReference type="ARBA" id="ARBA00022857"/>
    </source>
</evidence>
<evidence type="ECO:0000256" key="10">
    <source>
        <dbReference type="ARBA" id="ARBA00023002"/>
    </source>
</evidence>
<comment type="similarity">
    <text evidence="2 15">Belongs to the globin family. Two-domain flavohemoproteins subfamily.</text>
</comment>
<feature type="site" description="Influences the redox potential of the prosthetic heme and FAD groups" evidence="15">
    <location>
        <position position="466"/>
    </location>
</feature>
<evidence type="ECO:0000259" key="17">
    <source>
        <dbReference type="PROSITE" id="PS01033"/>
    </source>
</evidence>
<dbReference type="InterPro" id="IPR012292">
    <property type="entry name" value="Globin/Proto"/>
</dbReference>
<dbReference type="GO" id="GO:0005344">
    <property type="term" value="F:oxygen carrier activity"/>
    <property type="evidence" value="ECO:0007669"/>
    <property type="project" value="UniProtKB-UniRule"/>
</dbReference>
<comment type="catalytic activity">
    <reaction evidence="14 15">
        <text>2 nitric oxide + NADPH + 2 O2 = 2 nitrate + NADP(+) + H(+)</text>
        <dbReference type="Rhea" id="RHEA:19465"/>
        <dbReference type="ChEBI" id="CHEBI:15378"/>
        <dbReference type="ChEBI" id="CHEBI:15379"/>
        <dbReference type="ChEBI" id="CHEBI:16480"/>
        <dbReference type="ChEBI" id="CHEBI:17632"/>
        <dbReference type="ChEBI" id="CHEBI:57783"/>
        <dbReference type="ChEBI" id="CHEBI:58349"/>
        <dbReference type="EC" id="1.14.12.17"/>
    </reaction>
</comment>
<feature type="binding site" evidence="15">
    <location>
        <position position="258"/>
    </location>
    <ligand>
        <name>FAD</name>
        <dbReference type="ChEBI" id="CHEBI:57692"/>
    </ligand>
</feature>
<evidence type="ECO:0000256" key="8">
    <source>
        <dbReference type="ARBA" id="ARBA00022827"/>
    </source>
</evidence>
<dbReference type="EMBL" id="CP036291">
    <property type="protein sequence ID" value="QDU89791.1"/>
    <property type="molecule type" value="Genomic_DNA"/>
</dbReference>
<keyword evidence="6 15" id="KW-0285">Flavoprotein</keyword>
<feature type="active site" description="Charge relay system" evidence="15">
    <location>
        <position position="163"/>
    </location>
</feature>
<dbReference type="Pfam" id="PF00970">
    <property type="entry name" value="FAD_binding_6"/>
    <property type="match status" value="1"/>
</dbReference>
<keyword evidence="4 15" id="KW-0349">Heme</keyword>
<evidence type="ECO:0000313" key="19">
    <source>
        <dbReference type="EMBL" id="QDU89791.1"/>
    </source>
</evidence>
<dbReference type="FunFam" id="2.40.30.10:FF:000034">
    <property type="entry name" value="Flavohemoprotein"/>
    <property type="match status" value="1"/>
</dbReference>
<evidence type="ECO:0000256" key="3">
    <source>
        <dbReference type="ARBA" id="ARBA00022448"/>
    </source>
</evidence>
<dbReference type="EC" id="1.14.12.17" evidence="15"/>
<feature type="site" description="Influences the redox potential of the prosthetic heme and FAD groups" evidence="15">
    <location>
        <position position="152"/>
    </location>
</feature>
<protein>
    <recommendedName>
        <fullName evidence="15">Flavohemoprotein</fullName>
    </recommendedName>
    <alternativeName>
        <fullName evidence="15">Flavohemoglobin</fullName>
    </alternativeName>
    <alternativeName>
        <fullName evidence="15">Hemoglobin-like protein</fullName>
    </alternativeName>
    <alternativeName>
        <fullName evidence="15">Nitric oxide dioxygenase</fullName>
        <shortName evidence="15">NO oxygenase</shortName>
        <shortName evidence="15">NOD</shortName>
        <ecNumber evidence="15">1.14.12.17</ecNumber>
    </alternativeName>
</protein>
<dbReference type="Gene3D" id="1.10.490.10">
    <property type="entry name" value="Globins"/>
    <property type="match status" value="1"/>
</dbReference>
<feature type="binding site" evidence="15">
    <location>
        <begin position="273"/>
        <end position="276"/>
    </location>
    <ligand>
        <name>FAD</name>
        <dbReference type="ChEBI" id="CHEBI:57692"/>
    </ligand>
</feature>
<keyword evidence="20" id="KW-1185">Reference proteome</keyword>
<keyword evidence="10 15" id="KW-0560">Oxidoreductase</keyword>
<dbReference type="InterPro" id="IPR008333">
    <property type="entry name" value="Cbr1-like_FAD-bd_dom"/>
</dbReference>
<comment type="domain">
    <text evidence="15">Consists of two distinct domains; an N-terminal heme-containing oxygen-binding domain and a C-terminal reductase domain with binding sites for FAD and NAD(P)H.</text>
</comment>
<dbReference type="Gene3D" id="2.40.30.10">
    <property type="entry name" value="Translation factors"/>
    <property type="match status" value="1"/>
</dbReference>
<evidence type="ECO:0000256" key="6">
    <source>
        <dbReference type="ARBA" id="ARBA00022630"/>
    </source>
</evidence>